<dbReference type="GO" id="GO:0030976">
    <property type="term" value="F:thiamine pyrophosphate binding"/>
    <property type="evidence" value="ECO:0007669"/>
    <property type="project" value="InterPro"/>
</dbReference>
<keyword evidence="14" id="KW-0670">Pyruvate</keyword>
<evidence type="ECO:0000259" key="12">
    <source>
        <dbReference type="Pfam" id="PF02775"/>
    </source>
</evidence>
<evidence type="ECO:0000256" key="1">
    <source>
        <dbReference type="ARBA" id="ARBA00001964"/>
    </source>
</evidence>
<dbReference type="Pfam" id="PF02775">
    <property type="entry name" value="TPP_enzyme_C"/>
    <property type="match status" value="1"/>
</dbReference>
<reference evidence="14 15" key="1">
    <citation type="submission" date="2016-03" db="EMBL/GenBank/DDBJ databases">
        <authorList>
            <person name="Ploux O."/>
        </authorList>
    </citation>
    <scope>NUCLEOTIDE SEQUENCE [LARGE SCALE GENOMIC DNA]</scope>
    <source>
        <strain evidence="14 15">UAMH 11012</strain>
    </source>
</reference>
<dbReference type="Gene3D" id="3.40.50.970">
    <property type="match status" value="2"/>
</dbReference>
<dbReference type="FunFam" id="3.40.50.970:FF:000019">
    <property type="entry name" value="Pyruvate decarboxylase isozyme"/>
    <property type="match status" value="1"/>
</dbReference>
<dbReference type="SUPFAM" id="SSF52518">
    <property type="entry name" value="Thiamin diphosphate-binding fold (THDP-binding)"/>
    <property type="match status" value="2"/>
</dbReference>
<dbReference type="GO" id="GO:0000949">
    <property type="term" value="P:aromatic amino acid family catabolic process to alcohol via Ehrlich pathway"/>
    <property type="evidence" value="ECO:0007669"/>
    <property type="project" value="TreeGrafter"/>
</dbReference>
<dbReference type="SUPFAM" id="SSF52467">
    <property type="entry name" value="DHS-like NAD/FAD-binding domain"/>
    <property type="match status" value="1"/>
</dbReference>
<feature type="domain" description="Thiamine pyrophosphate enzyme central" evidence="11">
    <location>
        <begin position="202"/>
        <end position="336"/>
    </location>
</feature>
<evidence type="ECO:0000256" key="5">
    <source>
        <dbReference type="ARBA" id="ARBA00022793"/>
    </source>
</evidence>
<gene>
    <name evidence="14" type="ORF">PAC_02169</name>
</gene>
<accession>A0A1L7WHS1</accession>
<dbReference type="InterPro" id="IPR029061">
    <property type="entry name" value="THDP-binding"/>
</dbReference>
<organism evidence="14 15">
    <name type="scientific">Phialocephala subalpina</name>
    <dbReference type="NCBI Taxonomy" id="576137"/>
    <lineage>
        <taxon>Eukaryota</taxon>
        <taxon>Fungi</taxon>
        <taxon>Dikarya</taxon>
        <taxon>Ascomycota</taxon>
        <taxon>Pezizomycotina</taxon>
        <taxon>Leotiomycetes</taxon>
        <taxon>Helotiales</taxon>
        <taxon>Mollisiaceae</taxon>
        <taxon>Phialocephala</taxon>
        <taxon>Phialocephala fortinii species complex</taxon>
    </lineage>
</organism>
<dbReference type="CDD" id="cd07038">
    <property type="entry name" value="TPP_PYR_PDC_IPDC_like"/>
    <property type="match status" value="1"/>
</dbReference>
<dbReference type="InterPro" id="IPR012110">
    <property type="entry name" value="PDC/IPDC-like"/>
</dbReference>
<keyword evidence="8" id="KW-0456">Lyase</keyword>
<feature type="domain" description="Thiamine pyrophosphate enzyme TPP-binding" evidence="12">
    <location>
        <begin position="407"/>
        <end position="482"/>
    </location>
</feature>
<keyword evidence="6 9" id="KW-0460">Magnesium</keyword>
<dbReference type="InterPro" id="IPR029035">
    <property type="entry name" value="DHS-like_NAD/FAD-binding_dom"/>
</dbReference>
<dbReference type="PIRSF" id="PIRSF036565">
    <property type="entry name" value="Pyruvt_ip_decrb"/>
    <property type="match status" value="1"/>
</dbReference>
<keyword evidence="7 10" id="KW-0786">Thiamine pyrophosphate</keyword>
<dbReference type="AlphaFoldDB" id="A0A1L7WHS1"/>
<dbReference type="STRING" id="576137.A0A1L7WHS1"/>
<sequence>MSPSVKLVEYLFIRLHQLGIRALHGVPGDFNLIALDYVEKCGLEWVGNANELNAGYAADGYARIKGIGAVLTTFGVGELSLANAIGGSRAENVSVVHINGAPSTKVQKSKASIHHSFGNGDFKVFERVFQELTVAHTDLSDPETAPAEIDRVLRECWIQSRPIYINLPTDMVEKAVDGSGLKTPLDLSYPVNDVEEEGLVTARILKRLYAAQKPVLILDGCIRRARLEHEVDTLVTKSNIPTFVTPMSKGIINKTYPNFGGLYSGSGSFDSVRSYVESSDCVLSIGSFNSDFNTTGFTTKLATDKLIDMHTDTVSVGQTTYNVHMRGVINSLLSQLDSSQLKVSTEALQLSRTRANVPSPLENYPESVITHEYLWEKLSDWLKPNDILVTETGTSYLGVQDTLLPSHTTCISQTLWSSIGYALPAAQGAAIAARELFSSSSSTPTSASSTSSRRTILFEGDGSFQLTTQSISDMIRHKLDVIEDESFANSKGLRFVEVKMPMNDAPITLKKLGIAAAAANAS</sequence>
<dbReference type="PANTHER" id="PTHR43452">
    <property type="entry name" value="PYRUVATE DECARBOXYLASE"/>
    <property type="match status" value="1"/>
</dbReference>
<evidence type="ECO:0000256" key="9">
    <source>
        <dbReference type="PIRSR" id="PIRSR036565-2"/>
    </source>
</evidence>
<name>A0A1L7WHS1_9HELO</name>
<evidence type="ECO:0000256" key="4">
    <source>
        <dbReference type="ARBA" id="ARBA00022723"/>
    </source>
</evidence>
<dbReference type="InterPro" id="IPR047213">
    <property type="entry name" value="TPP_PYR_PDC_IPDC-like"/>
</dbReference>
<comment type="cofactor">
    <cofactor evidence="1">
        <name>thiamine diphosphate</name>
        <dbReference type="ChEBI" id="CHEBI:58937"/>
    </cofactor>
</comment>
<comment type="similarity">
    <text evidence="2 10">Belongs to the TPP enzyme family.</text>
</comment>
<keyword evidence="15" id="KW-1185">Reference proteome</keyword>
<dbReference type="InterPro" id="IPR012001">
    <property type="entry name" value="Thiamin_PyroP_enz_TPP-bd_dom"/>
</dbReference>
<evidence type="ECO:0000259" key="13">
    <source>
        <dbReference type="Pfam" id="PF02776"/>
    </source>
</evidence>
<dbReference type="GO" id="GO:0005634">
    <property type="term" value="C:nucleus"/>
    <property type="evidence" value="ECO:0007669"/>
    <property type="project" value="TreeGrafter"/>
</dbReference>
<feature type="binding site" evidence="9">
    <location>
        <position position="461"/>
    </location>
    <ligand>
        <name>Mg(2+)</name>
        <dbReference type="ChEBI" id="CHEBI:18420"/>
    </ligand>
</feature>
<comment type="cofactor">
    <cofactor evidence="9">
        <name>Mg(2+)</name>
        <dbReference type="ChEBI" id="CHEBI:18420"/>
    </cofactor>
    <text evidence="9">Binds 1 Mg(2+) per subunit.</text>
</comment>
<dbReference type="GO" id="GO:0005829">
    <property type="term" value="C:cytosol"/>
    <property type="evidence" value="ECO:0007669"/>
    <property type="project" value="TreeGrafter"/>
</dbReference>
<evidence type="ECO:0000256" key="7">
    <source>
        <dbReference type="ARBA" id="ARBA00023052"/>
    </source>
</evidence>
<proteinExistence type="inferred from homology"/>
<dbReference type="EMBL" id="FJOG01000002">
    <property type="protein sequence ID" value="CZR52292.1"/>
    <property type="molecule type" value="Genomic_DNA"/>
</dbReference>
<evidence type="ECO:0000313" key="14">
    <source>
        <dbReference type="EMBL" id="CZR52292.1"/>
    </source>
</evidence>
<keyword evidence="4 9" id="KW-0479">Metal-binding</keyword>
<dbReference type="InterPro" id="IPR012000">
    <property type="entry name" value="Thiamin_PyroP_enz_cen_dom"/>
</dbReference>
<dbReference type="InterPro" id="IPR011766">
    <property type="entry name" value="TPP_enzyme_TPP-bd"/>
</dbReference>
<evidence type="ECO:0000259" key="11">
    <source>
        <dbReference type="Pfam" id="PF00205"/>
    </source>
</evidence>
<dbReference type="Gene3D" id="3.40.50.1220">
    <property type="entry name" value="TPP-binding domain"/>
    <property type="match status" value="1"/>
</dbReference>
<dbReference type="Pfam" id="PF00205">
    <property type="entry name" value="TPP_enzyme_M"/>
    <property type="match status" value="1"/>
</dbReference>
<dbReference type="Proteomes" id="UP000184330">
    <property type="component" value="Unassembled WGS sequence"/>
</dbReference>
<dbReference type="Pfam" id="PF02776">
    <property type="entry name" value="TPP_enzyme_N"/>
    <property type="match status" value="1"/>
</dbReference>
<evidence type="ECO:0000256" key="2">
    <source>
        <dbReference type="ARBA" id="ARBA00007812"/>
    </source>
</evidence>
<evidence type="ECO:0000256" key="6">
    <source>
        <dbReference type="ARBA" id="ARBA00022842"/>
    </source>
</evidence>
<evidence type="ECO:0000256" key="8">
    <source>
        <dbReference type="ARBA" id="ARBA00023239"/>
    </source>
</evidence>
<protein>
    <recommendedName>
        <fullName evidence="3">Pyruvate decarboxylase</fullName>
    </recommendedName>
</protein>
<dbReference type="PANTHER" id="PTHR43452:SF11">
    <property type="entry name" value="PYRUVATE DECARBOXYLASE"/>
    <property type="match status" value="1"/>
</dbReference>
<evidence type="ECO:0000256" key="10">
    <source>
        <dbReference type="RuleBase" id="RU362132"/>
    </source>
</evidence>
<dbReference type="OrthoDB" id="3970464at2759"/>
<evidence type="ECO:0000313" key="15">
    <source>
        <dbReference type="Proteomes" id="UP000184330"/>
    </source>
</evidence>
<feature type="domain" description="Thiamine pyrophosphate enzyme N-terminal TPP-binding" evidence="13">
    <location>
        <begin position="6"/>
        <end position="114"/>
    </location>
</feature>
<dbReference type="GO" id="GO:0004737">
    <property type="term" value="F:pyruvate decarboxylase activity"/>
    <property type="evidence" value="ECO:0007669"/>
    <property type="project" value="TreeGrafter"/>
</dbReference>
<keyword evidence="5" id="KW-0210">Decarboxylase</keyword>
<evidence type="ECO:0000256" key="3">
    <source>
        <dbReference type="ARBA" id="ARBA00014422"/>
    </source>
</evidence>
<dbReference type="GO" id="GO:0000287">
    <property type="term" value="F:magnesium ion binding"/>
    <property type="evidence" value="ECO:0007669"/>
    <property type="project" value="InterPro"/>
</dbReference>